<dbReference type="EMBL" id="JAGKQH010000011">
    <property type="protein sequence ID" value="KAG6587883.1"/>
    <property type="molecule type" value="Genomic_DNA"/>
</dbReference>
<dbReference type="AlphaFoldDB" id="A0AAV6MVW5"/>
<keyword evidence="2" id="KW-1185">Reference proteome</keyword>
<organism evidence="1 2">
    <name type="scientific">Cucurbita argyrosperma subsp. sororia</name>
    <dbReference type="NCBI Taxonomy" id="37648"/>
    <lineage>
        <taxon>Eukaryota</taxon>
        <taxon>Viridiplantae</taxon>
        <taxon>Streptophyta</taxon>
        <taxon>Embryophyta</taxon>
        <taxon>Tracheophyta</taxon>
        <taxon>Spermatophyta</taxon>
        <taxon>Magnoliopsida</taxon>
        <taxon>eudicotyledons</taxon>
        <taxon>Gunneridae</taxon>
        <taxon>Pentapetalae</taxon>
        <taxon>rosids</taxon>
        <taxon>fabids</taxon>
        <taxon>Cucurbitales</taxon>
        <taxon>Cucurbitaceae</taxon>
        <taxon>Cucurbiteae</taxon>
        <taxon>Cucurbita</taxon>
    </lineage>
</organism>
<sequence>MALNRSLFNSPFLTINTSRFFRLSAFPSLISSDFSLLRVRKNDSASEFAHLRGAGDCRWKHSRNARRIIKLETQTEKN</sequence>
<feature type="non-terminal residue" evidence="1">
    <location>
        <position position="1"/>
    </location>
</feature>
<comment type="caution">
    <text evidence="1">The sequence shown here is derived from an EMBL/GenBank/DDBJ whole genome shotgun (WGS) entry which is preliminary data.</text>
</comment>
<protein>
    <submittedName>
        <fullName evidence="1">Uncharacterized protein</fullName>
    </submittedName>
</protein>
<accession>A0AAV6MVW5</accession>
<gene>
    <name evidence="1" type="ORF">SDJN03_16448</name>
</gene>
<dbReference type="Proteomes" id="UP000685013">
    <property type="component" value="Chromosome 11"/>
</dbReference>
<proteinExistence type="predicted"/>
<evidence type="ECO:0000313" key="2">
    <source>
        <dbReference type="Proteomes" id="UP000685013"/>
    </source>
</evidence>
<name>A0AAV6MVW5_9ROSI</name>
<evidence type="ECO:0000313" key="1">
    <source>
        <dbReference type="EMBL" id="KAG6587883.1"/>
    </source>
</evidence>
<reference evidence="1 2" key="1">
    <citation type="journal article" date="2021" name="Hortic Res">
        <title>The domestication of Cucurbita argyrosperma as revealed by the genome of its wild relative.</title>
        <authorList>
            <person name="Barrera-Redondo J."/>
            <person name="Sanchez-de la Vega G."/>
            <person name="Aguirre-Liguori J.A."/>
            <person name="Castellanos-Morales G."/>
            <person name="Gutierrez-Guerrero Y.T."/>
            <person name="Aguirre-Dugua X."/>
            <person name="Aguirre-Planter E."/>
            <person name="Tenaillon M.I."/>
            <person name="Lira-Saade R."/>
            <person name="Eguiarte L.E."/>
        </authorList>
    </citation>
    <scope>NUCLEOTIDE SEQUENCE [LARGE SCALE GENOMIC DNA]</scope>
    <source>
        <strain evidence="1">JBR-2021</strain>
    </source>
</reference>